<dbReference type="EMBL" id="MVGT01000029">
    <property type="protein sequence ID" value="OVA20903.1"/>
    <property type="molecule type" value="Genomic_DNA"/>
</dbReference>
<feature type="region of interest" description="Disordered" evidence="1">
    <location>
        <begin position="367"/>
        <end position="394"/>
    </location>
</feature>
<feature type="compositionally biased region" description="Polar residues" evidence="1">
    <location>
        <begin position="367"/>
        <end position="381"/>
    </location>
</feature>
<dbReference type="InParanoid" id="A0A200RDY8"/>
<comment type="caution">
    <text evidence="2">The sequence shown here is derived from an EMBL/GenBank/DDBJ whole genome shotgun (WGS) entry which is preliminary data.</text>
</comment>
<dbReference type="Pfam" id="PF12070">
    <property type="entry name" value="SCAI"/>
    <property type="match status" value="2"/>
</dbReference>
<keyword evidence="3" id="KW-1185">Reference proteome</keyword>
<reference evidence="2 3" key="1">
    <citation type="journal article" date="2017" name="Mol. Plant">
        <title>The Genome of Medicinal Plant Macleaya cordata Provides New Insights into Benzylisoquinoline Alkaloids Metabolism.</title>
        <authorList>
            <person name="Liu X."/>
            <person name="Liu Y."/>
            <person name="Huang P."/>
            <person name="Ma Y."/>
            <person name="Qing Z."/>
            <person name="Tang Q."/>
            <person name="Cao H."/>
            <person name="Cheng P."/>
            <person name="Zheng Y."/>
            <person name="Yuan Z."/>
            <person name="Zhou Y."/>
            <person name="Liu J."/>
            <person name="Tang Z."/>
            <person name="Zhuo Y."/>
            <person name="Zhang Y."/>
            <person name="Yu L."/>
            <person name="Huang J."/>
            <person name="Yang P."/>
            <person name="Peng Q."/>
            <person name="Zhang J."/>
            <person name="Jiang W."/>
            <person name="Zhang Z."/>
            <person name="Lin K."/>
            <person name="Ro D.K."/>
            <person name="Chen X."/>
            <person name="Xiong X."/>
            <person name="Shang Y."/>
            <person name="Huang S."/>
            <person name="Zeng J."/>
        </authorList>
    </citation>
    <scope>NUCLEOTIDE SEQUENCE [LARGE SCALE GENOMIC DNA]</scope>
    <source>
        <strain evidence="3">cv. BLH2017</strain>
        <tissue evidence="2">Root</tissue>
    </source>
</reference>
<dbReference type="Proteomes" id="UP000195402">
    <property type="component" value="Unassembled WGS sequence"/>
</dbReference>
<dbReference type="STRING" id="56857.A0A200RDY8"/>
<name>A0A200RDY8_MACCD</name>
<accession>A0A200RDY8</accession>
<dbReference type="OMA" id="HCIHPGD"/>
<evidence type="ECO:0000313" key="2">
    <source>
        <dbReference type="EMBL" id="OVA20903.1"/>
    </source>
</evidence>
<evidence type="ECO:0000256" key="1">
    <source>
        <dbReference type="SAM" id="MobiDB-lite"/>
    </source>
</evidence>
<evidence type="ECO:0008006" key="4">
    <source>
        <dbReference type="Google" id="ProtNLM"/>
    </source>
</evidence>
<organism evidence="2 3">
    <name type="scientific">Macleaya cordata</name>
    <name type="common">Five-seeded plume-poppy</name>
    <name type="synonym">Bocconia cordata</name>
    <dbReference type="NCBI Taxonomy" id="56857"/>
    <lineage>
        <taxon>Eukaryota</taxon>
        <taxon>Viridiplantae</taxon>
        <taxon>Streptophyta</taxon>
        <taxon>Embryophyta</taxon>
        <taxon>Tracheophyta</taxon>
        <taxon>Spermatophyta</taxon>
        <taxon>Magnoliopsida</taxon>
        <taxon>Ranunculales</taxon>
        <taxon>Papaveraceae</taxon>
        <taxon>Papaveroideae</taxon>
        <taxon>Macleaya</taxon>
    </lineage>
</organism>
<dbReference type="OrthoDB" id="525027at2759"/>
<dbReference type="FunCoup" id="A0A200RDY8">
    <property type="interactions" value="2682"/>
</dbReference>
<dbReference type="AlphaFoldDB" id="A0A200RDY8"/>
<gene>
    <name evidence="2" type="ORF">BVC80_8905g24</name>
</gene>
<proteinExistence type="predicted"/>
<protein>
    <recommendedName>
        <fullName evidence="4">Protein SCAI</fullName>
    </recommendedName>
</protein>
<evidence type="ECO:0000313" key="3">
    <source>
        <dbReference type="Proteomes" id="UP000195402"/>
    </source>
</evidence>
<dbReference type="InterPro" id="IPR022709">
    <property type="entry name" value="SCAI"/>
</dbReference>
<dbReference type="GO" id="GO:0003714">
    <property type="term" value="F:transcription corepressor activity"/>
    <property type="evidence" value="ECO:0007669"/>
    <property type="project" value="InterPro"/>
</dbReference>
<dbReference type="GO" id="GO:0006351">
    <property type="term" value="P:DNA-templated transcription"/>
    <property type="evidence" value="ECO:0007669"/>
    <property type="project" value="InterPro"/>
</dbReference>
<feature type="compositionally biased region" description="Basic and acidic residues" evidence="1">
    <location>
        <begin position="382"/>
        <end position="392"/>
    </location>
</feature>
<dbReference type="PANTHER" id="PTHR21243">
    <property type="entry name" value="PROTEIN SCAI"/>
    <property type="match status" value="1"/>
</dbReference>
<sequence>MSDAREVAKNFRSLVESADRKFVRVRDVPLHGRVPYHYFRKVFKAYTKLWKFQQENRSKLVESGLQRWEIGEIASRIGQLYYGQYMRTSETRFLLECYVFYEAILNRGYFDGVKGGGGGGSSKNNLSLRFKELRTSNISSKQQAYTCIFQLNLNVRLPGGHPRKQLTFLKSSKPDQVILNSKELHAYETNFKEWKQVAQEIVRFLKVDTTFMDLKPLRYCAKFDSYPASLPYVARFHAKRVLKLQDALLMSYHRNEVKFTELTLDTFRMLRCLEWEPSGSFFQMHTTESSNHVASNDQTEASGLIDINLAMDMTDPSLPLNPRKAILYRPSATHLVSVIATICEELPPDSVFLIYISASGKAGRNITSQMESTGASRNSSNKKVDSQTFRECDEGDSTDGNYLWLGPKGSGGSNNLYPGDIIPFTRRPLFLIVDSDNSHAFKAGLSKLAVHGAERGETAVLLLSPRRPAFWSPSSATDLTKNGSQFTYFLTAPLQAFCQLVGLCPSDTDKEVYNKADDILSSTFSEWEIKLCTSHCLDLVWAQVLSDPFLRRLILRSALYLFCLREDGDEYLPECLPKLPNDVSPKSEAMQSSILQLADCLGVANHFNFDIS</sequence>